<sequence>MAVRPLSLAVLPTKVAIEIAGHHTTTLKQPMDDLLSLQVTYSFMCRVCSDCAVSQRMALDQFRRAMSWNELDGYGSLLASMTQVGNPESYFLTEIQVVFRENCSPRPCLNVAANLVALFLYRDNGGTGDNDTARR</sequence>
<keyword evidence="2" id="KW-1185">Reference proteome</keyword>
<evidence type="ECO:0000313" key="2">
    <source>
        <dbReference type="Proteomes" id="UP000004995"/>
    </source>
</evidence>
<dbReference type="Gramene" id="KQL05856">
    <property type="protein sequence ID" value="KQL05856"/>
    <property type="gene ID" value="SETIT_004794mg"/>
</dbReference>
<accession>K3XS95</accession>
<reference evidence="1" key="2">
    <citation type="submission" date="2018-08" db="UniProtKB">
        <authorList>
            <consortium name="EnsemblPlants"/>
        </authorList>
    </citation>
    <scope>IDENTIFICATION</scope>
    <source>
        <strain evidence="1">Yugu1</strain>
    </source>
</reference>
<reference evidence="2" key="1">
    <citation type="journal article" date="2012" name="Nat. Biotechnol.">
        <title>Reference genome sequence of the model plant Setaria.</title>
        <authorList>
            <person name="Bennetzen J.L."/>
            <person name="Schmutz J."/>
            <person name="Wang H."/>
            <person name="Percifield R."/>
            <person name="Hawkins J."/>
            <person name="Pontaroli A.C."/>
            <person name="Estep M."/>
            <person name="Feng L."/>
            <person name="Vaughn J.N."/>
            <person name="Grimwood J."/>
            <person name="Jenkins J."/>
            <person name="Barry K."/>
            <person name="Lindquist E."/>
            <person name="Hellsten U."/>
            <person name="Deshpande S."/>
            <person name="Wang X."/>
            <person name="Wu X."/>
            <person name="Mitros T."/>
            <person name="Triplett J."/>
            <person name="Yang X."/>
            <person name="Ye C.Y."/>
            <person name="Mauro-Herrera M."/>
            <person name="Wang L."/>
            <person name="Li P."/>
            <person name="Sharma M."/>
            <person name="Sharma R."/>
            <person name="Ronald P.C."/>
            <person name="Panaud O."/>
            <person name="Kellogg E.A."/>
            <person name="Brutnell T.P."/>
            <person name="Doust A.N."/>
            <person name="Tuskan G.A."/>
            <person name="Rokhsar D."/>
            <person name="Devos K.M."/>
        </authorList>
    </citation>
    <scope>NUCLEOTIDE SEQUENCE [LARGE SCALE GENOMIC DNA]</scope>
    <source>
        <strain evidence="2">cv. Yugu1</strain>
    </source>
</reference>
<dbReference type="HOGENOM" id="CLU_1605543_0_0_1"/>
<dbReference type="Proteomes" id="UP000004995">
    <property type="component" value="Unassembled WGS sequence"/>
</dbReference>
<evidence type="ECO:0000313" key="1">
    <source>
        <dbReference type="EnsemblPlants" id="KQL05856"/>
    </source>
</evidence>
<dbReference type="EnsemblPlants" id="KQL05856">
    <property type="protein sequence ID" value="KQL05856"/>
    <property type="gene ID" value="SETIT_004794mg"/>
</dbReference>
<proteinExistence type="predicted"/>
<dbReference type="STRING" id="4555.K3XS95"/>
<name>K3XS95_SETIT</name>
<protein>
    <submittedName>
        <fullName evidence="1">Uncharacterized protein</fullName>
    </submittedName>
</protein>
<dbReference type="AlphaFoldDB" id="K3XS95"/>
<organism evidence="1 2">
    <name type="scientific">Setaria italica</name>
    <name type="common">Foxtail millet</name>
    <name type="synonym">Panicum italicum</name>
    <dbReference type="NCBI Taxonomy" id="4555"/>
    <lineage>
        <taxon>Eukaryota</taxon>
        <taxon>Viridiplantae</taxon>
        <taxon>Streptophyta</taxon>
        <taxon>Embryophyta</taxon>
        <taxon>Tracheophyta</taxon>
        <taxon>Spermatophyta</taxon>
        <taxon>Magnoliopsida</taxon>
        <taxon>Liliopsida</taxon>
        <taxon>Poales</taxon>
        <taxon>Poaceae</taxon>
        <taxon>PACMAD clade</taxon>
        <taxon>Panicoideae</taxon>
        <taxon>Panicodae</taxon>
        <taxon>Paniceae</taxon>
        <taxon>Cenchrinae</taxon>
        <taxon>Setaria</taxon>
    </lineage>
</organism>
<dbReference type="InParanoid" id="K3XS95"/>
<dbReference type="EMBL" id="AGNK02003184">
    <property type="status" value="NOT_ANNOTATED_CDS"/>
    <property type="molecule type" value="Genomic_DNA"/>
</dbReference>